<keyword evidence="4" id="KW-1185">Reference proteome</keyword>
<dbReference type="GeneTree" id="ENSGT00990000214325"/>
<protein>
    <recommendedName>
        <fullName evidence="2">18 kDa Sin3-associated polypeptide</fullName>
    </recommendedName>
</protein>
<dbReference type="OMA" id="HPPYGNI"/>
<dbReference type="GO" id="GO:0005634">
    <property type="term" value="C:nucleus"/>
    <property type="evidence" value="ECO:0007669"/>
    <property type="project" value="TreeGrafter"/>
</dbReference>
<dbReference type="InterPro" id="IPR042534">
    <property type="entry name" value="SAP18_sf"/>
</dbReference>
<evidence type="ECO:0000313" key="4">
    <source>
        <dbReference type="Proteomes" id="UP000472277"/>
    </source>
</evidence>
<dbReference type="GO" id="GO:0003714">
    <property type="term" value="F:transcription corepressor activity"/>
    <property type="evidence" value="ECO:0007669"/>
    <property type="project" value="TreeGrafter"/>
</dbReference>
<evidence type="ECO:0000256" key="2">
    <source>
        <dbReference type="ARBA" id="ARBA00030511"/>
    </source>
</evidence>
<dbReference type="Pfam" id="PF06487">
    <property type="entry name" value="SAP18"/>
    <property type="match status" value="1"/>
</dbReference>
<reference evidence="3" key="2">
    <citation type="submission" date="2025-09" db="UniProtKB">
        <authorList>
            <consortium name="Ensembl"/>
        </authorList>
    </citation>
    <scope>IDENTIFICATION</scope>
</reference>
<dbReference type="Ensembl" id="ENSSTUT00000099781.1">
    <property type="protein sequence ID" value="ENSSTUP00000093405.1"/>
    <property type="gene ID" value="ENSSTUG00000041398.1"/>
</dbReference>
<organism evidence="3 4">
    <name type="scientific">Salmo trutta</name>
    <name type="common">Brown trout</name>
    <dbReference type="NCBI Taxonomy" id="8032"/>
    <lineage>
        <taxon>Eukaryota</taxon>
        <taxon>Metazoa</taxon>
        <taxon>Chordata</taxon>
        <taxon>Craniata</taxon>
        <taxon>Vertebrata</taxon>
        <taxon>Euteleostomi</taxon>
        <taxon>Actinopterygii</taxon>
        <taxon>Neopterygii</taxon>
        <taxon>Teleostei</taxon>
        <taxon>Protacanthopterygii</taxon>
        <taxon>Salmoniformes</taxon>
        <taxon>Salmonidae</taxon>
        <taxon>Salmoninae</taxon>
        <taxon>Salmo</taxon>
    </lineage>
</organism>
<proteinExistence type="inferred from homology"/>
<dbReference type="PANTHER" id="PTHR13082:SF0">
    <property type="entry name" value="HISTONE DEACETYLASE COMPLEX SUBUNIT SAP18"/>
    <property type="match status" value="1"/>
</dbReference>
<accession>A0A674DBZ4</accession>
<dbReference type="InParanoid" id="A0A674DBZ4"/>
<name>A0A674DBZ4_SALTR</name>
<dbReference type="InterPro" id="IPR010516">
    <property type="entry name" value="SAP18"/>
</dbReference>
<dbReference type="AlphaFoldDB" id="A0A674DBZ4"/>
<evidence type="ECO:0000256" key="1">
    <source>
        <dbReference type="ARBA" id="ARBA00009143"/>
    </source>
</evidence>
<reference evidence="3" key="1">
    <citation type="submission" date="2025-08" db="UniProtKB">
        <authorList>
            <consortium name="Ensembl"/>
        </authorList>
    </citation>
    <scope>IDENTIFICATION</scope>
</reference>
<evidence type="ECO:0000313" key="3">
    <source>
        <dbReference type="Ensembl" id="ENSSTUP00000093405.1"/>
    </source>
</evidence>
<dbReference type="Gene3D" id="3.10.20.550">
    <property type="entry name" value="ASAP complex, SAP18 subunit"/>
    <property type="match status" value="1"/>
</dbReference>
<dbReference type="PANTHER" id="PTHR13082">
    <property type="entry name" value="SAP18"/>
    <property type="match status" value="1"/>
</dbReference>
<sequence length="99" mass="11537">QRHPPYGNIPSIELQIYTCQFCCKTFLKSNPEAKKKQRAYFGFAIVYTDPKTTRMKDIGNALSGWKGPDDAMTLQSQRFQIGDYLHRHHPLHLGHMRPY</sequence>
<dbReference type="Proteomes" id="UP000472277">
    <property type="component" value="Chromosome 24"/>
</dbReference>
<comment type="similarity">
    <text evidence="1">Belongs to the SAP18 family.</text>
</comment>